<evidence type="ECO:0000256" key="1">
    <source>
        <dbReference type="ARBA" id="ARBA00004196"/>
    </source>
</evidence>
<organism evidence="6 7">
    <name type="scientific">Pseudonocardia kunmingensis</name>
    <dbReference type="NCBI Taxonomy" id="630975"/>
    <lineage>
        <taxon>Bacteria</taxon>
        <taxon>Bacillati</taxon>
        <taxon>Actinomycetota</taxon>
        <taxon>Actinomycetes</taxon>
        <taxon>Pseudonocardiales</taxon>
        <taxon>Pseudonocardiaceae</taxon>
        <taxon>Pseudonocardia</taxon>
    </lineage>
</organism>
<dbReference type="OrthoDB" id="9815946at2"/>
<dbReference type="PANTHER" id="PTHR33376:SF4">
    <property type="entry name" value="SIALIC ACID-BINDING PERIPLASMIC PROTEIN SIAP"/>
    <property type="match status" value="1"/>
</dbReference>
<evidence type="ECO:0000313" key="7">
    <source>
        <dbReference type="Proteomes" id="UP000315677"/>
    </source>
</evidence>
<evidence type="ECO:0000313" key="6">
    <source>
        <dbReference type="EMBL" id="TQM13381.1"/>
    </source>
</evidence>
<keyword evidence="7" id="KW-1185">Reference proteome</keyword>
<dbReference type="InterPro" id="IPR006311">
    <property type="entry name" value="TAT_signal"/>
</dbReference>
<reference evidence="6 7" key="1">
    <citation type="submission" date="2019-06" db="EMBL/GenBank/DDBJ databases">
        <title>Sequencing the genomes of 1000 actinobacteria strains.</title>
        <authorList>
            <person name="Klenk H.-P."/>
        </authorList>
    </citation>
    <scope>NUCLEOTIDE SEQUENCE [LARGE SCALE GENOMIC DNA]</scope>
    <source>
        <strain evidence="6 7">DSM 45301</strain>
    </source>
</reference>
<dbReference type="PANTHER" id="PTHR33376">
    <property type="match status" value="1"/>
</dbReference>
<keyword evidence="3" id="KW-0813">Transport</keyword>
<dbReference type="PROSITE" id="PS51257">
    <property type="entry name" value="PROKAR_LIPOPROTEIN"/>
    <property type="match status" value="1"/>
</dbReference>
<dbReference type="InterPro" id="IPR018389">
    <property type="entry name" value="DctP_fam"/>
</dbReference>
<dbReference type="Gene3D" id="3.40.190.170">
    <property type="entry name" value="Bacterial extracellular solute-binding protein, family 7"/>
    <property type="match status" value="1"/>
</dbReference>
<keyword evidence="6" id="KW-0675">Receptor</keyword>
<proteinExistence type="inferred from homology"/>
<dbReference type="InterPro" id="IPR038404">
    <property type="entry name" value="TRAP_DctP_sf"/>
</dbReference>
<gene>
    <name evidence="6" type="ORF">FB558_0115</name>
</gene>
<dbReference type="EMBL" id="VFPA01000001">
    <property type="protein sequence ID" value="TQM13381.1"/>
    <property type="molecule type" value="Genomic_DNA"/>
</dbReference>
<dbReference type="CDD" id="cd13603">
    <property type="entry name" value="PBP2_TRAP_Siap_TeaA_like"/>
    <property type="match status" value="1"/>
</dbReference>
<name>A0A543DVM5_9PSEU</name>
<comment type="similarity">
    <text evidence="2">Belongs to the bacterial solute-binding protein 7 family.</text>
</comment>
<feature type="chain" id="PRO_5022107953" evidence="5">
    <location>
        <begin position="21"/>
        <end position="340"/>
    </location>
</feature>
<dbReference type="RefSeq" id="WP_142047092.1">
    <property type="nucleotide sequence ID" value="NZ_VFPA01000001.1"/>
</dbReference>
<protein>
    <submittedName>
        <fullName evidence="6">Tripartite ATP-independent transporter DctP family solute receptor</fullName>
    </submittedName>
</protein>
<dbReference type="GO" id="GO:0030288">
    <property type="term" value="C:outer membrane-bounded periplasmic space"/>
    <property type="evidence" value="ECO:0007669"/>
    <property type="project" value="InterPro"/>
</dbReference>
<dbReference type="Pfam" id="PF03480">
    <property type="entry name" value="DctP"/>
    <property type="match status" value="1"/>
</dbReference>
<dbReference type="PIRSF" id="PIRSF006470">
    <property type="entry name" value="DctB"/>
    <property type="match status" value="1"/>
</dbReference>
<comment type="subcellular location">
    <subcellularLocation>
        <location evidence="1">Cell envelope</location>
    </subcellularLocation>
</comment>
<feature type="signal peptide" evidence="5">
    <location>
        <begin position="1"/>
        <end position="20"/>
    </location>
</feature>
<dbReference type="InterPro" id="IPR004682">
    <property type="entry name" value="TRAP_DctP"/>
</dbReference>
<comment type="caution">
    <text evidence="6">The sequence shown here is derived from an EMBL/GenBank/DDBJ whole genome shotgun (WGS) entry which is preliminary data.</text>
</comment>
<evidence type="ECO:0000256" key="4">
    <source>
        <dbReference type="ARBA" id="ARBA00022729"/>
    </source>
</evidence>
<keyword evidence="4 5" id="KW-0732">Signal</keyword>
<dbReference type="NCBIfam" id="TIGR00787">
    <property type="entry name" value="dctP"/>
    <property type="match status" value="1"/>
</dbReference>
<evidence type="ECO:0000256" key="5">
    <source>
        <dbReference type="SAM" id="SignalP"/>
    </source>
</evidence>
<dbReference type="PROSITE" id="PS51318">
    <property type="entry name" value="TAT"/>
    <property type="match status" value="1"/>
</dbReference>
<accession>A0A543DVM5</accession>
<sequence length="340" mass="37494">MIRRLSRRSLLRWTGTAAGAALLATAACGTRTTFDEDGRRLLRLGYIMSEGDPGHAGAVRLAELVAERSDTLRILPQPNGLLGGEQDLWEGLHIGSIDMALTGVGPISFFTPQFAGVQMYYAIRDLSHLDAVFHGAIGREVAAALLEAKRGRILDWWHRGARQVTANRPIREPADLRGLKLRCPEGRTYIESWRSLGASPTPMALGELFTALEQGVVDAQENPLELIESQSMSEVQSHVSMTSHQYAAFLMAVSERTWQQLSAAEQDLLHQAVVDAGTFEKRAVQDIESTARAALRDDGMAVVEDVDIARFEEICLDTARRLETEGLWQSGLYERVREAA</sequence>
<dbReference type="GO" id="GO:0055085">
    <property type="term" value="P:transmembrane transport"/>
    <property type="evidence" value="ECO:0007669"/>
    <property type="project" value="InterPro"/>
</dbReference>
<dbReference type="NCBIfam" id="NF037995">
    <property type="entry name" value="TRAP_S1"/>
    <property type="match status" value="1"/>
</dbReference>
<dbReference type="AlphaFoldDB" id="A0A543DVM5"/>
<evidence type="ECO:0000256" key="2">
    <source>
        <dbReference type="ARBA" id="ARBA00009023"/>
    </source>
</evidence>
<evidence type="ECO:0000256" key="3">
    <source>
        <dbReference type="ARBA" id="ARBA00022448"/>
    </source>
</evidence>
<dbReference type="Proteomes" id="UP000315677">
    <property type="component" value="Unassembled WGS sequence"/>
</dbReference>